<dbReference type="Pfam" id="PF00149">
    <property type="entry name" value="Metallophos"/>
    <property type="match status" value="1"/>
</dbReference>
<dbReference type="InterPro" id="IPR004843">
    <property type="entry name" value="Calcineurin-like_PHP"/>
</dbReference>
<protein>
    <recommendedName>
        <fullName evidence="1">Calcineurin-like phosphoesterase domain-containing protein</fullName>
    </recommendedName>
</protein>
<name>A0AAV9HUB9_9PEZI</name>
<proteinExistence type="predicted"/>
<reference evidence="2" key="2">
    <citation type="submission" date="2023-06" db="EMBL/GenBank/DDBJ databases">
        <authorList>
            <consortium name="Lawrence Berkeley National Laboratory"/>
            <person name="Mondo S.J."/>
            <person name="Hensen N."/>
            <person name="Bonometti L."/>
            <person name="Westerberg I."/>
            <person name="Brannstrom I.O."/>
            <person name="Guillou S."/>
            <person name="Cros-Aarteil S."/>
            <person name="Calhoun S."/>
            <person name="Haridas S."/>
            <person name="Kuo A."/>
            <person name="Pangilinan J."/>
            <person name="Riley R."/>
            <person name="Labutti K."/>
            <person name="Andreopoulos B."/>
            <person name="Lipzen A."/>
            <person name="Chen C."/>
            <person name="Yanf M."/>
            <person name="Daum C."/>
            <person name="Ng V."/>
            <person name="Clum A."/>
            <person name="Steindorff A."/>
            <person name="Ohm R."/>
            <person name="Martin F."/>
            <person name="Silar P."/>
            <person name="Natvig D."/>
            <person name="Lalanne C."/>
            <person name="Gautier V."/>
            <person name="Ament-Velasquez S.L."/>
            <person name="Kruys A."/>
            <person name="Hutchinson M.I."/>
            <person name="Powell A.J."/>
            <person name="Barry K."/>
            <person name="Miller A.N."/>
            <person name="Grigoriev I.V."/>
            <person name="Debuchy R."/>
            <person name="Gladieux P."/>
            <person name="Thoren M.H."/>
            <person name="Johannesson H."/>
        </authorList>
    </citation>
    <scope>NUCLEOTIDE SEQUENCE</scope>
    <source>
        <strain evidence="2">PSN324</strain>
    </source>
</reference>
<organism evidence="2 3">
    <name type="scientific">Cladorrhinum samala</name>
    <dbReference type="NCBI Taxonomy" id="585594"/>
    <lineage>
        <taxon>Eukaryota</taxon>
        <taxon>Fungi</taxon>
        <taxon>Dikarya</taxon>
        <taxon>Ascomycota</taxon>
        <taxon>Pezizomycotina</taxon>
        <taxon>Sordariomycetes</taxon>
        <taxon>Sordariomycetidae</taxon>
        <taxon>Sordariales</taxon>
        <taxon>Podosporaceae</taxon>
        <taxon>Cladorrhinum</taxon>
    </lineage>
</organism>
<dbReference type="Gene3D" id="3.60.21.10">
    <property type="match status" value="1"/>
</dbReference>
<dbReference type="EMBL" id="MU864957">
    <property type="protein sequence ID" value="KAK4463634.1"/>
    <property type="molecule type" value="Genomic_DNA"/>
</dbReference>
<dbReference type="Proteomes" id="UP001321749">
    <property type="component" value="Unassembled WGS sequence"/>
</dbReference>
<feature type="domain" description="Calcineurin-like phosphoesterase" evidence="1">
    <location>
        <begin position="58"/>
        <end position="301"/>
    </location>
</feature>
<dbReference type="SUPFAM" id="SSF56300">
    <property type="entry name" value="Metallo-dependent phosphatases"/>
    <property type="match status" value="1"/>
</dbReference>
<evidence type="ECO:0000259" key="1">
    <source>
        <dbReference type="Pfam" id="PF00149"/>
    </source>
</evidence>
<evidence type="ECO:0000313" key="2">
    <source>
        <dbReference type="EMBL" id="KAK4463634.1"/>
    </source>
</evidence>
<keyword evidence="3" id="KW-1185">Reference proteome</keyword>
<accession>A0AAV9HUB9</accession>
<dbReference type="AlphaFoldDB" id="A0AAV9HUB9"/>
<comment type="caution">
    <text evidence="2">The sequence shown here is derived from an EMBL/GenBank/DDBJ whole genome shotgun (WGS) entry which is preliminary data.</text>
</comment>
<reference evidence="2" key="1">
    <citation type="journal article" date="2023" name="Mol. Phylogenet. Evol.">
        <title>Genome-scale phylogeny and comparative genomics of the fungal order Sordariales.</title>
        <authorList>
            <person name="Hensen N."/>
            <person name="Bonometti L."/>
            <person name="Westerberg I."/>
            <person name="Brannstrom I.O."/>
            <person name="Guillou S."/>
            <person name="Cros-Aarteil S."/>
            <person name="Calhoun S."/>
            <person name="Haridas S."/>
            <person name="Kuo A."/>
            <person name="Mondo S."/>
            <person name="Pangilinan J."/>
            <person name="Riley R."/>
            <person name="LaButti K."/>
            <person name="Andreopoulos B."/>
            <person name="Lipzen A."/>
            <person name="Chen C."/>
            <person name="Yan M."/>
            <person name="Daum C."/>
            <person name="Ng V."/>
            <person name="Clum A."/>
            <person name="Steindorff A."/>
            <person name="Ohm R.A."/>
            <person name="Martin F."/>
            <person name="Silar P."/>
            <person name="Natvig D.O."/>
            <person name="Lalanne C."/>
            <person name="Gautier V."/>
            <person name="Ament-Velasquez S.L."/>
            <person name="Kruys A."/>
            <person name="Hutchinson M.I."/>
            <person name="Powell A.J."/>
            <person name="Barry K."/>
            <person name="Miller A.N."/>
            <person name="Grigoriev I.V."/>
            <person name="Debuchy R."/>
            <person name="Gladieux P."/>
            <person name="Hiltunen Thoren M."/>
            <person name="Johannesson H."/>
        </authorList>
    </citation>
    <scope>NUCLEOTIDE SEQUENCE</scope>
    <source>
        <strain evidence="2">PSN324</strain>
    </source>
</reference>
<dbReference type="GO" id="GO:0016787">
    <property type="term" value="F:hydrolase activity"/>
    <property type="evidence" value="ECO:0007669"/>
    <property type="project" value="InterPro"/>
</dbReference>
<evidence type="ECO:0000313" key="3">
    <source>
        <dbReference type="Proteomes" id="UP001321749"/>
    </source>
</evidence>
<gene>
    <name evidence="2" type="ORF">QBC42DRAFT_64119</name>
</gene>
<sequence>MKVATFILLADPQTYWEYITDWNGEYYNLTSLNTALNNISTALYPSNPRIGGISHPGQPIGKPDAVFFAGDLTNYGGHWDFVYTGAKYTNVAVATGGPSLLEFRSFYDPAGTAPETLLTECGPLYFGLGNHDINIDGTADGHQWRGFDHNSSFGTTADYYRYQMWNFLNQMHVGYNRRLGYYNQTVRVPPRFPVPPGNIDADPLGTFVYQSYSFNYVVDLGPLDVYQLHLFGGDSLHGRKSGLDWLKQKLASRARGYSRPFFVVQHLPISMKGSSQDKVPMWDESQRDDLLEVLRPYEKDLLGFGVGHMHRHEVNIVTSAAGVTAQEFMIGAANDRMFGVVRVEEVGAGKVATDIVWGLVEQDTGKIIWDKGWTKITGGEALYVKGVEVVHRTAPVDDYSRDLPYYITEASGQSANVNEGFGNEGIYLKPVFTKTASEAITGFDLKVQKDAIPSLQDMDLADQIGNGAHRYLVLKREPGQPPIRQLFLWRADGKQAPRIGWKLSPDLNKERGGSGLFLEWDLYGNYTLGM</sequence>
<dbReference type="InterPro" id="IPR029052">
    <property type="entry name" value="Metallo-depent_PP-like"/>
</dbReference>